<gene>
    <name evidence="10" type="primary">Gzmbl2</name>
    <name evidence="10" type="ORF">PHOROB_LOCUS11313</name>
</gene>
<keyword evidence="6" id="KW-1015">Disulfide bond</keyword>
<feature type="chain" id="PRO_5043426445" evidence="8">
    <location>
        <begin position="19"/>
        <end position="247"/>
    </location>
</feature>
<dbReference type="PROSITE" id="PS00134">
    <property type="entry name" value="TRYPSIN_HIS"/>
    <property type="match status" value="1"/>
</dbReference>
<comment type="caution">
    <text evidence="10">The sequence shown here is derived from an EMBL/GenBank/DDBJ whole genome shotgun (WGS) entry which is preliminary data.</text>
</comment>
<accession>A0AAU9ZSK1</accession>
<feature type="domain" description="Peptidase S1" evidence="9">
    <location>
        <begin position="21"/>
        <end position="245"/>
    </location>
</feature>
<dbReference type="Pfam" id="PF00089">
    <property type="entry name" value="Trypsin"/>
    <property type="match status" value="1"/>
</dbReference>
<dbReference type="InterPro" id="IPR043504">
    <property type="entry name" value="Peptidase_S1_PA_chymotrypsin"/>
</dbReference>
<evidence type="ECO:0000313" key="10">
    <source>
        <dbReference type="EMBL" id="CAH6830517.1"/>
    </source>
</evidence>
<evidence type="ECO:0000259" key="9">
    <source>
        <dbReference type="PROSITE" id="PS50240"/>
    </source>
</evidence>
<dbReference type="CDD" id="cd00190">
    <property type="entry name" value="Tryp_SPc"/>
    <property type="match status" value="1"/>
</dbReference>
<dbReference type="PANTHER" id="PTHR24271:SF81">
    <property type="entry name" value="GRANZYME B"/>
    <property type="match status" value="1"/>
</dbReference>
<dbReference type="AlphaFoldDB" id="A0AAU9ZSK1"/>
<evidence type="ECO:0000256" key="2">
    <source>
        <dbReference type="ARBA" id="ARBA00022729"/>
    </source>
</evidence>
<dbReference type="GO" id="GO:0006508">
    <property type="term" value="P:proteolysis"/>
    <property type="evidence" value="ECO:0007669"/>
    <property type="project" value="UniProtKB-KW"/>
</dbReference>
<dbReference type="Proteomes" id="UP001152836">
    <property type="component" value="Unassembled WGS sequence"/>
</dbReference>
<dbReference type="PANTHER" id="PTHR24271">
    <property type="entry name" value="KALLIKREIN-RELATED"/>
    <property type="match status" value="1"/>
</dbReference>
<dbReference type="EMBL" id="CALSGD010001495">
    <property type="protein sequence ID" value="CAH6830517.1"/>
    <property type="molecule type" value="Genomic_DNA"/>
</dbReference>
<keyword evidence="4 7" id="KW-0720">Serine protease</keyword>
<protein>
    <submittedName>
        <fullName evidence="10">Gzmbl2 protein</fullName>
    </submittedName>
</protein>
<name>A0AAU9ZSK1_PHORO</name>
<evidence type="ECO:0000256" key="5">
    <source>
        <dbReference type="ARBA" id="ARBA00023145"/>
    </source>
</evidence>
<dbReference type="SUPFAM" id="SSF50494">
    <property type="entry name" value="Trypsin-like serine proteases"/>
    <property type="match status" value="1"/>
</dbReference>
<keyword evidence="3 7" id="KW-0378">Hydrolase</keyword>
<evidence type="ECO:0000256" key="3">
    <source>
        <dbReference type="ARBA" id="ARBA00022801"/>
    </source>
</evidence>
<proteinExistence type="predicted"/>
<evidence type="ECO:0000256" key="7">
    <source>
        <dbReference type="RuleBase" id="RU363034"/>
    </source>
</evidence>
<organism evidence="10 11">
    <name type="scientific">Phodopus roborovskii</name>
    <name type="common">Roborovski's desert hamster</name>
    <name type="synonym">Cricetulus roborovskii</name>
    <dbReference type="NCBI Taxonomy" id="109678"/>
    <lineage>
        <taxon>Eukaryota</taxon>
        <taxon>Metazoa</taxon>
        <taxon>Chordata</taxon>
        <taxon>Craniata</taxon>
        <taxon>Vertebrata</taxon>
        <taxon>Euteleostomi</taxon>
        <taxon>Mammalia</taxon>
        <taxon>Eutheria</taxon>
        <taxon>Euarchontoglires</taxon>
        <taxon>Glires</taxon>
        <taxon>Rodentia</taxon>
        <taxon>Myomorpha</taxon>
        <taxon>Muroidea</taxon>
        <taxon>Cricetidae</taxon>
        <taxon>Cricetinae</taxon>
        <taxon>Phodopus</taxon>
    </lineage>
</organism>
<dbReference type="SMART" id="SM00020">
    <property type="entry name" value="Tryp_SPc"/>
    <property type="match status" value="1"/>
</dbReference>
<evidence type="ECO:0000256" key="4">
    <source>
        <dbReference type="ARBA" id="ARBA00022825"/>
    </source>
</evidence>
<dbReference type="InterPro" id="IPR033116">
    <property type="entry name" value="TRYPSIN_SER"/>
</dbReference>
<feature type="signal peptide" evidence="8">
    <location>
        <begin position="1"/>
        <end position="18"/>
    </location>
</feature>
<evidence type="ECO:0000256" key="6">
    <source>
        <dbReference type="ARBA" id="ARBA00023157"/>
    </source>
</evidence>
<evidence type="ECO:0000256" key="8">
    <source>
        <dbReference type="SAM" id="SignalP"/>
    </source>
</evidence>
<sequence length="247" mass="27334">MKLLLLLLAFSLPPRTKAEEIIGGHEAKPHSRPYMAYLQTMNQGIPRRCGGFLIREDFVLTAAHCLGSSINVTLGAHNIKEQEKTQQIIPVAKAIPHPDYNPQKILNDIMLLKLKTKAKRSKAVRPLNLPRRKVYVKPGDTCYVAGWGKLAPRGNLANTLQEVELTVQKDQECESQYPDVYNKAVEICVGDPKVKRASFKGDSGGPLVCKKAAAGIVSFGHSNGSTPRAFTRISSFLSWIKKTMKRS</sequence>
<dbReference type="Gene3D" id="2.40.10.10">
    <property type="entry name" value="Trypsin-like serine proteases"/>
    <property type="match status" value="2"/>
</dbReference>
<evidence type="ECO:0000313" key="11">
    <source>
        <dbReference type="Proteomes" id="UP001152836"/>
    </source>
</evidence>
<reference evidence="10" key="1">
    <citation type="submission" date="2022-06" db="EMBL/GenBank/DDBJ databases">
        <authorList>
            <person name="Andreotti S."/>
            <person name="Wyler E."/>
        </authorList>
    </citation>
    <scope>NUCLEOTIDE SEQUENCE</scope>
</reference>
<keyword evidence="11" id="KW-1185">Reference proteome</keyword>
<keyword evidence="2 8" id="KW-0732">Signal</keyword>
<keyword evidence="1 7" id="KW-0645">Protease</keyword>
<keyword evidence="5" id="KW-0865">Zymogen</keyword>
<dbReference type="InterPro" id="IPR001314">
    <property type="entry name" value="Peptidase_S1A"/>
</dbReference>
<dbReference type="InterPro" id="IPR009003">
    <property type="entry name" value="Peptidase_S1_PA"/>
</dbReference>
<dbReference type="PRINTS" id="PR00722">
    <property type="entry name" value="CHYMOTRYPSIN"/>
</dbReference>
<dbReference type="InterPro" id="IPR018114">
    <property type="entry name" value="TRYPSIN_HIS"/>
</dbReference>
<evidence type="ECO:0000256" key="1">
    <source>
        <dbReference type="ARBA" id="ARBA00022670"/>
    </source>
</evidence>
<dbReference type="PROSITE" id="PS00135">
    <property type="entry name" value="TRYPSIN_SER"/>
    <property type="match status" value="1"/>
</dbReference>
<dbReference type="GO" id="GO:0005737">
    <property type="term" value="C:cytoplasm"/>
    <property type="evidence" value="ECO:0007669"/>
    <property type="project" value="TreeGrafter"/>
</dbReference>
<dbReference type="InterPro" id="IPR001254">
    <property type="entry name" value="Trypsin_dom"/>
</dbReference>
<dbReference type="GO" id="GO:0004252">
    <property type="term" value="F:serine-type endopeptidase activity"/>
    <property type="evidence" value="ECO:0007669"/>
    <property type="project" value="InterPro"/>
</dbReference>
<dbReference type="PROSITE" id="PS50240">
    <property type="entry name" value="TRYPSIN_DOM"/>
    <property type="match status" value="1"/>
</dbReference>
<dbReference type="FunFam" id="2.40.10.10:FF:000014">
    <property type="entry name" value="Complement factor D"/>
    <property type="match status" value="1"/>
</dbReference>